<feature type="chain" id="PRO_5007861709" description="Extracellular membrane protein CFEM domain-containing protein" evidence="1">
    <location>
        <begin position="18"/>
        <end position="140"/>
    </location>
</feature>
<keyword evidence="1" id="KW-0732">Signal</keyword>
<evidence type="ECO:0000313" key="2">
    <source>
        <dbReference type="EMBL" id="KZV97923.1"/>
    </source>
</evidence>
<evidence type="ECO:0008006" key="4">
    <source>
        <dbReference type="Google" id="ProtNLM"/>
    </source>
</evidence>
<proteinExistence type="predicted"/>
<evidence type="ECO:0000313" key="3">
    <source>
        <dbReference type="Proteomes" id="UP000077266"/>
    </source>
</evidence>
<organism evidence="2 3">
    <name type="scientific">Exidia glandulosa HHB12029</name>
    <dbReference type="NCBI Taxonomy" id="1314781"/>
    <lineage>
        <taxon>Eukaryota</taxon>
        <taxon>Fungi</taxon>
        <taxon>Dikarya</taxon>
        <taxon>Basidiomycota</taxon>
        <taxon>Agaricomycotina</taxon>
        <taxon>Agaricomycetes</taxon>
        <taxon>Auriculariales</taxon>
        <taxon>Exidiaceae</taxon>
        <taxon>Exidia</taxon>
    </lineage>
</organism>
<protein>
    <recommendedName>
        <fullName evidence="4">Extracellular membrane protein CFEM domain-containing protein</fullName>
    </recommendedName>
</protein>
<dbReference type="EMBL" id="KV425924">
    <property type="protein sequence ID" value="KZV97923.1"/>
    <property type="molecule type" value="Genomic_DNA"/>
</dbReference>
<name>A0A165LJ96_EXIGL</name>
<evidence type="ECO:0000256" key="1">
    <source>
        <dbReference type="SAM" id="SignalP"/>
    </source>
</evidence>
<dbReference type="AlphaFoldDB" id="A0A165LJ96"/>
<dbReference type="Proteomes" id="UP000077266">
    <property type="component" value="Unassembled WGS sequence"/>
</dbReference>
<accession>A0A165LJ96</accession>
<reference evidence="2 3" key="1">
    <citation type="journal article" date="2016" name="Mol. Biol. Evol.">
        <title>Comparative Genomics of Early-Diverging Mushroom-Forming Fungi Provides Insights into the Origins of Lignocellulose Decay Capabilities.</title>
        <authorList>
            <person name="Nagy L.G."/>
            <person name="Riley R."/>
            <person name="Tritt A."/>
            <person name="Adam C."/>
            <person name="Daum C."/>
            <person name="Floudas D."/>
            <person name="Sun H."/>
            <person name="Yadav J.S."/>
            <person name="Pangilinan J."/>
            <person name="Larsson K.H."/>
            <person name="Matsuura K."/>
            <person name="Barry K."/>
            <person name="Labutti K."/>
            <person name="Kuo R."/>
            <person name="Ohm R.A."/>
            <person name="Bhattacharya S.S."/>
            <person name="Shirouzu T."/>
            <person name="Yoshinaga Y."/>
            <person name="Martin F.M."/>
            <person name="Grigoriev I.V."/>
            <person name="Hibbett D.S."/>
        </authorList>
    </citation>
    <scope>NUCLEOTIDE SEQUENCE [LARGE SCALE GENOMIC DNA]</scope>
    <source>
        <strain evidence="2 3">HHB12029</strain>
    </source>
</reference>
<gene>
    <name evidence="2" type="ORF">EXIGLDRAFT_729440</name>
</gene>
<feature type="signal peptide" evidence="1">
    <location>
        <begin position="1"/>
        <end position="17"/>
    </location>
</feature>
<keyword evidence="3" id="KW-1185">Reference proteome</keyword>
<sequence length="140" mass="14341">MRTTFLSILPFVLGVLAQDIDPSIEKSANCIAQCMDQSARSDLSHWEACTTGGGVDDPHCICKDNTIKSSVEGCLKAACPDAVQQWESLYCSTGTSDDTSAPNPAQTDSNSKGSAARLAACAGSIAVGIGAGIALLGAMN</sequence>
<dbReference type="InParanoid" id="A0A165LJ96"/>